<dbReference type="SUPFAM" id="SSF51735">
    <property type="entry name" value="NAD(P)-binding Rossmann-fold domains"/>
    <property type="match status" value="1"/>
</dbReference>
<dbReference type="InterPro" id="IPR002347">
    <property type="entry name" value="SDR_fam"/>
</dbReference>
<dbReference type="FunCoup" id="A0A078A8N4">
    <property type="interactions" value="74"/>
</dbReference>
<dbReference type="EMBL" id="CCKQ01007231">
    <property type="protein sequence ID" value="CDW78589.1"/>
    <property type="molecule type" value="Genomic_DNA"/>
</dbReference>
<dbReference type="OMA" id="SGHWNHE"/>
<feature type="transmembrane region" description="Helical" evidence="4">
    <location>
        <begin position="20"/>
        <end position="46"/>
    </location>
</feature>
<dbReference type="GO" id="GO:0030497">
    <property type="term" value="P:fatty acid elongation"/>
    <property type="evidence" value="ECO:0007669"/>
    <property type="project" value="TreeGrafter"/>
</dbReference>
<dbReference type="PANTHER" id="PTHR43086:SF2">
    <property type="entry name" value="HYDROXYSTEROID DEHYDROGENASE-LIKE PROTEIN 1"/>
    <property type="match status" value="1"/>
</dbReference>
<dbReference type="CDD" id="cd05356">
    <property type="entry name" value="17beta-HSD1_like_SDR_c"/>
    <property type="match status" value="1"/>
</dbReference>
<dbReference type="GO" id="GO:0005783">
    <property type="term" value="C:endoplasmic reticulum"/>
    <property type="evidence" value="ECO:0007669"/>
    <property type="project" value="TreeGrafter"/>
</dbReference>
<dbReference type="PANTHER" id="PTHR43086">
    <property type="entry name" value="VERY-LONG-CHAIN 3-OXOOACYL-COA REDUCTASE"/>
    <property type="match status" value="1"/>
</dbReference>
<keyword evidence="2" id="KW-0560">Oxidoreductase</keyword>
<dbReference type="PIRSF" id="PIRSF000126">
    <property type="entry name" value="11-beta-HSD1"/>
    <property type="match status" value="1"/>
</dbReference>
<comment type="similarity">
    <text evidence="3">Belongs to the short-chain dehydrogenases/reductases (SDR) family.</text>
</comment>
<dbReference type="OrthoDB" id="418498at2759"/>
<keyword evidence="4" id="KW-1133">Transmembrane helix</keyword>
<dbReference type="InterPro" id="IPR036291">
    <property type="entry name" value="NAD(P)-bd_dom_sf"/>
</dbReference>
<evidence type="ECO:0000313" key="5">
    <source>
        <dbReference type="EMBL" id="CDW78589.1"/>
    </source>
</evidence>
<evidence type="ECO:0000256" key="3">
    <source>
        <dbReference type="RuleBase" id="RU000363"/>
    </source>
</evidence>
<protein>
    <submittedName>
        <fullName evidence="5">Short chain dehydrogenase reductase family protein</fullName>
    </submittedName>
</protein>
<reference evidence="5 6" key="1">
    <citation type="submission" date="2014-06" db="EMBL/GenBank/DDBJ databases">
        <authorList>
            <person name="Swart Estienne"/>
        </authorList>
    </citation>
    <scope>NUCLEOTIDE SEQUENCE [LARGE SCALE GENOMIC DNA]</scope>
    <source>
        <strain evidence="5 6">130c</strain>
    </source>
</reference>
<accession>A0A078A8N4</accession>
<evidence type="ECO:0000313" key="6">
    <source>
        <dbReference type="Proteomes" id="UP000039865"/>
    </source>
</evidence>
<organism evidence="5 6">
    <name type="scientific">Stylonychia lemnae</name>
    <name type="common">Ciliate</name>
    <dbReference type="NCBI Taxonomy" id="5949"/>
    <lineage>
        <taxon>Eukaryota</taxon>
        <taxon>Sar</taxon>
        <taxon>Alveolata</taxon>
        <taxon>Ciliophora</taxon>
        <taxon>Intramacronucleata</taxon>
        <taxon>Spirotrichea</taxon>
        <taxon>Stichotrichia</taxon>
        <taxon>Sporadotrichida</taxon>
        <taxon>Oxytrichidae</taxon>
        <taxon>Stylonychinae</taxon>
        <taxon>Stylonychia</taxon>
    </lineage>
</organism>
<evidence type="ECO:0000256" key="1">
    <source>
        <dbReference type="ARBA" id="ARBA00022857"/>
    </source>
</evidence>
<dbReference type="InParanoid" id="A0A078A8N4"/>
<name>A0A078A8N4_STYLE</name>
<dbReference type="AlphaFoldDB" id="A0A078A8N4"/>
<keyword evidence="6" id="KW-1185">Reference proteome</keyword>
<sequence length="322" mass="36278">MFEYLQQLLHYFKHSKCTLYVWIYYLAFAIGAYYLVLLGIFVLQFLNKHIIRRRLDLLKRYGSNSWALVTGASDGFGAEYCRQLAKDGFNIVLVSRTMSKLQAVEQELKKINPKIQTKIVQADFTGNANVQFYQNIFDQVNNLDISILVNNAGIMLNGRVDLIKPKALTDTIDVNVVQVCMMTSVFLPKLLARKPRSAIINVSSMIGFTEAYAGDAVYCASKAYVNFFTYAFAEEVKDRIDIQLFTPGMGATNLWGNASKSNLLGISANSVVYGSLRDLGREVNTSGHWNHEVQSPAMKPLSQSSIFQYFANKIYGISMLEK</sequence>
<evidence type="ECO:0000256" key="2">
    <source>
        <dbReference type="ARBA" id="ARBA00023002"/>
    </source>
</evidence>
<evidence type="ECO:0000256" key="4">
    <source>
        <dbReference type="SAM" id="Phobius"/>
    </source>
</evidence>
<keyword evidence="1" id="KW-0521">NADP</keyword>
<dbReference type="Proteomes" id="UP000039865">
    <property type="component" value="Unassembled WGS sequence"/>
</dbReference>
<keyword evidence="4" id="KW-0472">Membrane</keyword>
<proteinExistence type="inferred from homology"/>
<dbReference type="PRINTS" id="PR00081">
    <property type="entry name" value="GDHRDH"/>
</dbReference>
<keyword evidence="4" id="KW-0812">Transmembrane</keyword>
<dbReference type="Gene3D" id="3.40.50.720">
    <property type="entry name" value="NAD(P)-binding Rossmann-like Domain"/>
    <property type="match status" value="1"/>
</dbReference>
<dbReference type="Pfam" id="PF00106">
    <property type="entry name" value="adh_short"/>
    <property type="match status" value="1"/>
</dbReference>
<dbReference type="GO" id="GO:0016491">
    <property type="term" value="F:oxidoreductase activity"/>
    <property type="evidence" value="ECO:0007669"/>
    <property type="project" value="UniProtKB-KW"/>
</dbReference>
<gene>
    <name evidence="5" type="primary">Contig12404.g13240</name>
    <name evidence="5" type="ORF">STYLEM_7569</name>
</gene>
<dbReference type="PRINTS" id="PR00080">
    <property type="entry name" value="SDRFAMILY"/>
</dbReference>